<dbReference type="GO" id="GO:0009279">
    <property type="term" value="C:cell outer membrane"/>
    <property type="evidence" value="ECO:0007669"/>
    <property type="project" value="InterPro"/>
</dbReference>
<evidence type="ECO:0008006" key="3">
    <source>
        <dbReference type="Google" id="ProtNLM"/>
    </source>
</evidence>
<dbReference type="AlphaFoldDB" id="A0A1S8CVA6"/>
<dbReference type="SUPFAM" id="SSF56935">
    <property type="entry name" value="Porins"/>
    <property type="match status" value="1"/>
</dbReference>
<evidence type="ECO:0000313" key="2">
    <source>
        <dbReference type="Proteomes" id="UP000192132"/>
    </source>
</evidence>
<sequence>MMSSPNFWSLDAEKLELARNADGQNTSGQYELTLWYGNDYNRLYLNTSGEFEQDNLEQASTSIMWWRPFSTYWNTTFGLKQDYQQNDAAQDTDPKAEQTWLGGGIRGLAPYWFELESSIYASLGGHSQLELNASYDLNISQKLVLQPEVELMAYGKTDVQHGYGAGLAEIKTGLRLRYELTPQFAPYIGFERERLMGKTAKLYKDLEANSSSRKILLGIRFWY</sequence>
<accession>A0A1S8CVA6</accession>
<dbReference type="GO" id="GO:0005507">
    <property type="term" value="F:copper ion binding"/>
    <property type="evidence" value="ECO:0007669"/>
    <property type="project" value="InterPro"/>
</dbReference>
<dbReference type="Proteomes" id="UP000192132">
    <property type="component" value="Unassembled WGS sequence"/>
</dbReference>
<keyword evidence="2" id="KW-1185">Reference proteome</keyword>
<comment type="caution">
    <text evidence="1">The sequence shown here is derived from an EMBL/GenBank/DDBJ whole genome shotgun (WGS) entry which is preliminary data.</text>
</comment>
<dbReference type="EMBL" id="MLCN01000022">
    <property type="protein sequence ID" value="ONG39881.1"/>
    <property type="molecule type" value="Genomic_DNA"/>
</dbReference>
<protein>
    <recommendedName>
        <fullName evidence="3">Copper resistance protein B</fullName>
    </recommendedName>
</protein>
<reference evidence="1 2" key="1">
    <citation type="submission" date="2016-10" db="EMBL/GenBank/DDBJ databases">
        <title>Draft Genome sequence of Alkanindiges sp. strain H1.</title>
        <authorList>
            <person name="Subhash Y."/>
            <person name="Lee S."/>
        </authorList>
    </citation>
    <scope>NUCLEOTIDE SEQUENCE [LARGE SCALE GENOMIC DNA]</scope>
    <source>
        <strain evidence="1 2">H1</strain>
    </source>
</reference>
<dbReference type="InterPro" id="IPR007939">
    <property type="entry name" value="Cu-R_B_prcur"/>
</dbReference>
<dbReference type="STRING" id="1907941.BKE30_08510"/>
<organism evidence="1 2">
    <name type="scientific">Alkanindiges hydrocarboniclasticus</name>
    <dbReference type="NCBI Taxonomy" id="1907941"/>
    <lineage>
        <taxon>Bacteria</taxon>
        <taxon>Pseudomonadati</taxon>
        <taxon>Pseudomonadota</taxon>
        <taxon>Gammaproteobacteria</taxon>
        <taxon>Moraxellales</taxon>
        <taxon>Moraxellaceae</taxon>
        <taxon>Alkanindiges</taxon>
    </lineage>
</organism>
<gene>
    <name evidence="1" type="ORF">BKE30_08510</name>
</gene>
<evidence type="ECO:0000313" key="1">
    <source>
        <dbReference type="EMBL" id="ONG39881.1"/>
    </source>
</evidence>
<dbReference type="GO" id="GO:0006878">
    <property type="term" value="P:intracellular copper ion homeostasis"/>
    <property type="evidence" value="ECO:0007669"/>
    <property type="project" value="InterPro"/>
</dbReference>
<proteinExistence type="predicted"/>
<dbReference type="Pfam" id="PF05275">
    <property type="entry name" value="CopB"/>
    <property type="match status" value="1"/>
</dbReference>
<name>A0A1S8CVA6_9GAMM</name>